<dbReference type="InterPro" id="IPR003379">
    <property type="entry name" value="Carboxylase_cons_dom"/>
</dbReference>
<dbReference type="Gene3D" id="2.40.50.100">
    <property type="match status" value="1"/>
</dbReference>
<dbReference type="Gene3D" id="3.10.600.10">
    <property type="entry name" value="pyruvate carboxylase f1077a mutant domain"/>
    <property type="match status" value="1"/>
</dbReference>
<dbReference type="OrthoDB" id="196847at2759"/>
<accession>A0A7R9LRJ9</accession>
<dbReference type="EMBL" id="OC891782">
    <property type="protein sequence ID" value="CAD7646563.1"/>
    <property type="molecule type" value="Genomic_DNA"/>
</dbReference>
<dbReference type="PANTHER" id="PTHR43778">
    <property type="entry name" value="PYRUVATE CARBOXYLASE"/>
    <property type="match status" value="1"/>
</dbReference>
<dbReference type="GO" id="GO:0005737">
    <property type="term" value="C:cytoplasm"/>
    <property type="evidence" value="ECO:0007669"/>
    <property type="project" value="TreeGrafter"/>
</dbReference>
<organism evidence="3">
    <name type="scientific">Medioppia subpectinata</name>
    <dbReference type="NCBI Taxonomy" id="1979941"/>
    <lineage>
        <taxon>Eukaryota</taxon>
        <taxon>Metazoa</taxon>
        <taxon>Ecdysozoa</taxon>
        <taxon>Arthropoda</taxon>
        <taxon>Chelicerata</taxon>
        <taxon>Arachnida</taxon>
        <taxon>Acari</taxon>
        <taxon>Acariformes</taxon>
        <taxon>Sarcoptiformes</taxon>
        <taxon>Oribatida</taxon>
        <taxon>Brachypylina</taxon>
        <taxon>Oppioidea</taxon>
        <taxon>Oppiidae</taxon>
        <taxon>Medioppia</taxon>
    </lineage>
</organism>
<dbReference type="InterPro" id="IPR055268">
    <property type="entry name" value="PCB-like"/>
</dbReference>
<dbReference type="PROSITE" id="PS00188">
    <property type="entry name" value="BIOTIN"/>
    <property type="match status" value="1"/>
</dbReference>
<gene>
    <name evidence="3" type="ORF">OSB1V03_LOCUS21039</name>
</gene>
<name>A0A7R9LRJ9_9ACAR</name>
<dbReference type="FunFam" id="3.10.600.10:FF:000001">
    <property type="entry name" value="Pyruvate carboxylase"/>
    <property type="match status" value="1"/>
</dbReference>
<evidence type="ECO:0000256" key="1">
    <source>
        <dbReference type="ARBA" id="ARBA00023267"/>
    </source>
</evidence>
<sequence>PGQHLPPLNFIQLKDELIEKHGEPVTDHDVMSSAMYPKVCDDFIQFRREFGPVSLFDTRIFLTGPKVGEEFEVTLEKGKVLHITTLAVSETRTDTGEREVFFELNGQLRSFLVKDKAVATEIKSNPKALKGVKGSVGAPMPGTVIEVRVQEGDKIEKGQPLIVLSAMKMEMIVQSPVAGTVKKIFAAKDMKLEGDDLVMDIEVD</sequence>
<dbReference type="Pfam" id="PF00364">
    <property type="entry name" value="Biotin_lipoyl"/>
    <property type="match status" value="1"/>
</dbReference>
<proteinExistence type="predicted"/>
<dbReference type="SUPFAM" id="SSF89000">
    <property type="entry name" value="post-HMGL domain-like"/>
    <property type="match status" value="1"/>
</dbReference>
<protein>
    <recommendedName>
        <fullName evidence="2">Lipoyl-binding domain-containing protein</fullName>
    </recommendedName>
</protein>
<dbReference type="AlphaFoldDB" id="A0A7R9LRJ9"/>
<dbReference type="Proteomes" id="UP000759131">
    <property type="component" value="Unassembled WGS sequence"/>
</dbReference>
<keyword evidence="1" id="KW-0092">Biotin</keyword>
<dbReference type="InterPro" id="IPR011053">
    <property type="entry name" value="Single_hybrid_motif"/>
</dbReference>
<dbReference type="Gene3D" id="1.10.10.60">
    <property type="entry name" value="Homeodomain-like"/>
    <property type="match status" value="1"/>
</dbReference>
<dbReference type="PROSITE" id="PS50968">
    <property type="entry name" value="BIOTINYL_LIPOYL"/>
    <property type="match status" value="1"/>
</dbReference>
<dbReference type="EMBL" id="CAJPIZ010037207">
    <property type="protein sequence ID" value="CAG2121093.1"/>
    <property type="molecule type" value="Genomic_DNA"/>
</dbReference>
<dbReference type="SUPFAM" id="SSF51230">
    <property type="entry name" value="Single hybrid motif"/>
    <property type="match status" value="1"/>
</dbReference>
<evidence type="ECO:0000313" key="3">
    <source>
        <dbReference type="EMBL" id="CAD7646563.1"/>
    </source>
</evidence>
<dbReference type="InterPro" id="IPR000089">
    <property type="entry name" value="Biotin_lipoyl"/>
</dbReference>
<feature type="non-terminal residue" evidence="3">
    <location>
        <position position="204"/>
    </location>
</feature>
<dbReference type="InterPro" id="IPR001882">
    <property type="entry name" value="Biotin_BS"/>
</dbReference>
<dbReference type="PANTHER" id="PTHR43778:SF2">
    <property type="entry name" value="PYRUVATE CARBOXYLASE, MITOCHONDRIAL"/>
    <property type="match status" value="1"/>
</dbReference>
<evidence type="ECO:0000259" key="2">
    <source>
        <dbReference type="PROSITE" id="PS50968"/>
    </source>
</evidence>
<dbReference type="FunFam" id="2.40.50.100:FF:000003">
    <property type="entry name" value="Acetyl-CoA carboxylase biotin carboxyl carrier protein"/>
    <property type="match status" value="1"/>
</dbReference>
<reference evidence="3" key="1">
    <citation type="submission" date="2020-11" db="EMBL/GenBank/DDBJ databases">
        <authorList>
            <person name="Tran Van P."/>
        </authorList>
    </citation>
    <scope>NUCLEOTIDE SEQUENCE</scope>
</reference>
<dbReference type="Pfam" id="PF02436">
    <property type="entry name" value="PYC_OADA"/>
    <property type="match status" value="1"/>
</dbReference>
<dbReference type="CDD" id="cd06850">
    <property type="entry name" value="biotinyl_domain"/>
    <property type="match status" value="1"/>
</dbReference>
<feature type="domain" description="Lipoyl-binding" evidence="2">
    <location>
        <begin position="127"/>
        <end position="202"/>
    </location>
</feature>
<evidence type="ECO:0000313" key="4">
    <source>
        <dbReference type="Proteomes" id="UP000759131"/>
    </source>
</evidence>
<dbReference type="GO" id="GO:0006094">
    <property type="term" value="P:gluconeogenesis"/>
    <property type="evidence" value="ECO:0007669"/>
    <property type="project" value="TreeGrafter"/>
</dbReference>
<dbReference type="GO" id="GO:0004736">
    <property type="term" value="F:pyruvate carboxylase activity"/>
    <property type="evidence" value="ECO:0007669"/>
    <property type="project" value="TreeGrafter"/>
</dbReference>
<keyword evidence="4" id="KW-1185">Reference proteome</keyword>